<evidence type="ECO:0000313" key="4">
    <source>
        <dbReference type="Proteomes" id="UP000824469"/>
    </source>
</evidence>
<name>A0AA38FK48_TAXCH</name>
<dbReference type="PANTHER" id="PTHR46817">
    <property type="entry name" value="PHOSPHOINOSITIDE PHOSPHATASE SAC9-RELATED"/>
    <property type="match status" value="1"/>
</dbReference>
<evidence type="ECO:0000313" key="3">
    <source>
        <dbReference type="EMBL" id="KAH9305500.1"/>
    </source>
</evidence>
<dbReference type="AlphaFoldDB" id="A0AA38FK48"/>
<keyword evidence="4" id="KW-1185">Reference proteome</keyword>
<organism evidence="3 4">
    <name type="scientific">Taxus chinensis</name>
    <name type="common">Chinese yew</name>
    <name type="synonym">Taxus wallichiana var. chinensis</name>
    <dbReference type="NCBI Taxonomy" id="29808"/>
    <lineage>
        <taxon>Eukaryota</taxon>
        <taxon>Viridiplantae</taxon>
        <taxon>Streptophyta</taxon>
        <taxon>Embryophyta</taxon>
        <taxon>Tracheophyta</taxon>
        <taxon>Spermatophyta</taxon>
        <taxon>Pinopsida</taxon>
        <taxon>Pinidae</taxon>
        <taxon>Conifers II</taxon>
        <taxon>Cupressales</taxon>
        <taxon>Taxaceae</taxon>
        <taxon>Taxus</taxon>
    </lineage>
</organism>
<dbReference type="InterPro" id="IPR036020">
    <property type="entry name" value="WW_dom_sf"/>
</dbReference>
<dbReference type="Pfam" id="PF24790">
    <property type="entry name" value="SAC9_GBDL_1st"/>
    <property type="match status" value="1"/>
</dbReference>
<accession>A0AA38FK48</accession>
<gene>
    <name evidence="3" type="ORF">KI387_009904</name>
</gene>
<feature type="domain" description="SAC" evidence="2">
    <location>
        <begin position="141"/>
        <end position="482"/>
    </location>
</feature>
<dbReference type="PANTHER" id="PTHR46817:SF1">
    <property type="entry name" value="SAC DOMAIN-CONTAINING PROTEIN"/>
    <property type="match status" value="1"/>
</dbReference>
<evidence type="ECO:0008006" key="5">
    <source>
        <dbReference type="Google" id="ProtNLM"/>
    </source>
</evidence>
<evidence type="ECO:0000259" key="2">
    <source>
        <dbReference type="PROSITE" id="PS50275"/>
    </source>
</evidence>
<comment type="caution">
    <text evidence="3">The sequence shown here is derived from an EMBL/GenBank/DDBJ whole genome shotgun (WGS) entry which is preliminary data.</text>
</comment>
<dbReference type="PROSITE" id="PS50275">
    <property type="entry name" value="SAC"/>
    <property type="match status" value="1"/>
</dbReference>
<feature type="non-terminal residue" evidence="3">
    <location>
        <position position="976"/>
    </location>
</feature>
<protein>
    <recommendedName>
        <fullName evidence="5">Phosphoinositide phosphatase SAC9</fullName>
    </recommendedName>
</protein>
<dbReference type="PROSITE" id="PS01159">
    <property type="entry name" value="WW_DOMAIN_1"/>
    <property type="match status" value="1"/>
</dbReference>
<dbReference type="Proteomes" id="UP000824469">
    <property type="component" value="Unassembled WGS sequence"/>
</dbReference>
<dbReference type="SMART" id="SM00456">
    <property type="entry name" value="WW"/>
    <property type="match status" value="1"/>
</dbReference>
<dbReference type="Gene3D" id="2.20.70.10">
    <property type="match status" value="1"/>
</dbReference>
<dbReference type="InterPro" id="IPR002013">
    <property type="entry name" value="SAC_dom"/>
</dbReference>
<evidence type="ECO:0000259" key="1">
    <source>
        <dbReference type="PROSITE" id="PS50020"/>
    </source>
</evidence>
<reference evidence="3 4" key="1">
    <citation type="journal article" date="2021" name="Nat. Plants">
        <title>The Taxus genome provides insights into paclitaxel biosynthesis.</title>
        <authorList>
            <person name="Xiong X."/>
            <person name="Gou J."/>
            <person name="Liao Q."/>
            <person name="Li Y."/>
            <person name="Zhou Q."/>
            <person name="Bi G."/>
            <person name="Li C."/>
            <person name="Du R."/>
            <person name="Wang X."/>
            <person name="Sun T."/>
            <person name="Guo L."/>
            <person name="Liang H."/>
            <person name="Lu P."/>
            <person name="Wu Y."/>
            <person name="Zhang Z."/>
            <person name="Ro D.K."/>
            <person name="Shang Y."/>
            <person name="Huang S."/>
            <person name="Yan J."/>
        </authorList>
    </citation>
    <scope>NUCLEOTIDE SEQUENCE [LARGE SCALE GENOMIC DNA]</scope>
    <source>
        <strain evidence="3">Ta-2019</strain>
    </source>
</reference>
<dbReference type="PROSITE" id="PS50020">
    <property type="entry name" value="WW_DOMAIN_2"/>
    <property type="match status" value="1"/>
</dbReference>
<sequence length="976" mass="108470">YALRDTSVVIVELESGEYYIVASLSTRKDTQVICIDPTTGALRYTAWQGFDIFSSEAEALDFVTAGSQWMCKNIVHARAILGYAALGSTALLIVATKLGASIPELPGGGCVYTVVESQCFKIQLQNPQAQYKGELKNIQEFADIDIDGKHYFCETRDITRPFPSEASILDPDEEFVWNQWLSSPFKDLGLLQHCVILLQGFAECRTFEDSNQQELVVSLTARRSRIHPGTRYLARGLNAACSTGNEVECEQLVWVARVPAGSPVPFSMYLWRRGTVPIWWGAELKLTAAEAEIYISSRDPYRGAAKYYQRLSRRYRSRKEIENVQNKIKNSKVPIVCINLLRSSEGKAETGLLQHFQESIKEVMSRGKLPDAAVHLINYDWHGSVKLNGEARTVEGLWSLLRAPTIGIGFVLGEYNPLLEKIRDQEGLIIHNKGPGARGAFRLYAFQKGVLRFNCADSLDRTNAASYFGAVQVLAEQCWRMGHSIDLDFSSSSLPNSDNSNGYSGPLPPGWEQRSDAVTGKVYYIDHNKRTTTWTHPCPDKPWKRFDMTVEQVKRTTRLAPILALADLFQLAGDIHATLYTGSKAMHSHIIHMFNDETAKYKQFSAAQNMKITLQRRYQNVVVDSTRQKQLEMLLGMRRCKYLPSVSDQILQVLSRPPASILKPVASMFPSLNSTNDILSFKSKDLIWVCPPAADIVELFVYLGEPCHVCQLLLTISHGADDSSPPTSVDVRTGSNLDGLKLLVEGATIPQCANGTKITIPLPGVMSPEDVAVTGAGVRPGRQGKHTIPWLYDFEEQEGDLNFLTRIVALTFYPAIPGKIPITLGEIEVLGVALPWRTIFTNIGLTLQSLEHEQTIRHKRPFQPPSFVKSISCPEVSLHDSNVLRPSSSIGHGLDLLTGDIVFPLAKSPSESQYNNVNLTLEDSREVPFSDNIFSGQSGVGAKGKTFDPLQDESPQSKGAAEIYLVFLKQLCRSNM</sequence>
<dbReference type="InterPro" id="IPR001202">
    <property type="entry name" value="WW_dom"/>
</dbReference>
<dbReference type="EMBL" id="JAHRHJ020000008">
    <property type="protein sequence ID" value="KAH9305500.1"/>
    <property type="molecule type" value="Genomic_DNA"/>
</dbReference>
<dbReference type="SUPFAM" id="SSF51045">
    <property type="entry name" value="WW domain"/>
    <property type="match status" value="1"/>
</dbReference>
<dbReference type="Pfam" id="PF02383">
    <property type="entry name" value="Syja_N"/>
    <property type="match status" value="1"/>
</dbReference>
<proteinExistence type="predicted"/>
<dbReference type="OMA" id="VHVDWLN"/>
<feature type="domain" description="WW" evidence="1">
    <location>
        <begin position="505"/>
        <end position="539"/>
    </location>
</feature>
<dbReference type="InterPro" id="IPR057555">
    <property type="entry name" value="SAC9_GBDL_1st"/>
</dbReference>
<feature type="non-terminal residue" evidence="3">
    <location>
        <position position="1"/>
    </location>
</feature>
<dbReference type="GO" id="GO:0016791">
    <property type="term" value="F:phosphatase activity"/>
    <property type="evidence" value="ECO:0007669"/>
    <property type="project" value="InterPro"/>
</dbReference>
<dbReference type="Pfam" id="PF00397">
    <property type="entry name" value="WW"/>
    <property type="match status" value="1"/>
</dbReference>
<dbReference type="CDD" id="cd00201">
    <property type="entry name" value="WW"/>
    <property type="match status" value="1"/>
</dbReference>